<dbReference type="PROSITE" id="PS51061">
    <property type="entry name" value="R3H"/>
    <property type="match status" value="1"/>
</dbReference>
<feature type="domain" description="G-patch" evidence="10">
    <location>
        <begin position="442"/>
        <end position="484"/>
    </location>
</feature>
<dbReference type="GO" id="GO:0005737">
    <property type="term" value="C:cytoplasm"/>
    <property type="evidence" value="ECO:0007669"/>
    <property type="project" value="UniProtKB-SubCell"/>
</dbReference>
<gene>
    <name evidence="12" type="ORF">IE81DRAFT_322316</name>
</gene>
<protein>
    <recommendedName>
        <fullName evidence="4">Protein SQS1</fullName>
    </recommendedName>
</protein>
<dbReference type="Gene3D" id="3.30.1370.50">
    <property type="entry name" value="R3H-like domain"/>
    <property type="match status" value="1"/>
</dbReference>
<dbReference type="GO" id="GO:0003676">
    <property type="term" value="F:nucleic acid binding"/>
    <property type="evidence" value="ECO:0007669"/>
    <property type="project" value="UniProtKB-UniRule"/>
</dbReference>
<dbReference type="SMART" id="SM00443">
    <property type="entry name" value="G_patch"/>
    <property type="match status" value="1"/>
</dbReference>
<evidence type="ECO:0000256" key="7">
    <source>
        <dbReference type="ARBA" id="ARBA00023187"/>
    </source>
</evidence>
<comment type="subcellular location">
    <subcellularLocation>
        <location evidence="2">Cytoplasm</location>
    </subcellularLocation>
    <subcellularLocation>
        <location evidence="1">Nucleus</location>
    </subcellularLocation>
</comment>
<dbReference type="STRING" id="1522189.A0A316W197"/>
<feature type="compositionally biased region" description="Acidic residues" evidence="9">
    <location>
        <begin position="67"/>
        <end position="87"/>
    </location>
</feature>
<keyword evidence="5" id="KW-0963">Cytoplasm</keyword>
<dbReference type="InterPro" id="IPR036867">
    <property type="entry name" value="R3H_dom_sf"/>
</dbReference>
<keyword evidence="8" id="KW-0539">Nucleus</keyword>
<evidence type="ECO:0000256" key="9">
    <source>
        <dbReference type="SAM" id="MobiDB-lite"/>
    </source>
</evidence>
<dbReference type="InterPro" id="IPR034082">
    <property type="entry name" value="R3H_G-patch"/>
</dbReference>
<proteinExistence type="inferred from homology"/>
<dbReference type="PANTHER" id="PTHR14195">
    <property type="entry name" value="G PATCH DOMAIN CONTAINING PROTEIN 2"/>
    <property type="match status" value="1"/>
</dbReference>
<reference evidence="12 13" key="1">
    <citation type="journal article" date="2018" name="Mol. Biol. Evol.">
        <title>Broad Genomic Sampling Reveals a Smut Pathogenic Ancestry of the Fungal Clade Ustilaginomycotina.</title>
        <authorList>
            <person name="Kijpornyongpan T."/>
            <person name="Mondo S.J."/>
            <person name="Barry K."/>
            <person name="Sandor L."/>
            <person name="Lee J."/>
            <person name="Lipzen A."/>
            <person name="Pangilinan J."/>
            <person name="LaButti K."/>
            <person name="Hainaut M."/>
            <person name="Henrissat B."/>
            <person name="Grigoriev I.V."/>
            <person name="Spatafora J.W."/>
            <person name="Aime M.C."/>
        </authorList>
    </citation>
    <scope>NUCLEOTIDE SEQUENCE [LARGE SCALE GENOMIC DNA]</scope>
    <source>
        <strain evidence="12 13">MCA 4658</strain>
    </source>
</reference>
<evidence type="ECO:0000256" key="2">
    <source>
        <dbReference type="ARBA" id="ARBA00004496"/>
    </source>
</evidence>
<dbReference type="GeneID" id="37035466"/>
<dbReference type="RefSeq" id="XP_025370619.1">
    <property type="nucleotide sequence ID" value="XM_025513596.1"/>
</dbReference>
<dbReference type="Proteomes" id="UP000245783">
    <property type="component" value="Unassembled WGS sequence"/>
</dbReference>
<sequence>MIRFMKGMDAQSSGREMTLGDIEVEQQMKEEEEWMTASESEEEVEDGLPEDENMAEVMRLEEKMIIDDDDDDEEEEEEEDSDFDTSESEGAGPSRPTQPRGGRARRRDESDSEDDSDEDQGGGEFGKRFSWADEDEEFIQQLEAFASANGMEKNDKKARKRLFKAIEKGDFSGIGLDEDLIIDEDDEVFGLGASKPVKGGRAGKKKFGSEDLWAEELQGQWEKDRASKAANKRKRAAERAAAAENPYHASVKKGTKKGAKKAARALRRAERKDDLLRDQGLLPDVDPASAWGAPLSTMEKHSTNLHDLNAQILRFLQDWQHSTLSLPPMDKRSRAQVHMLASAYSLTSKSKGNGNSRFPTLIKNSRSGQAVDQNRVNKVLRGAGGGAKGGAFGATFGAKQKSKNRANGPAGRGAARDAGRAAIVPKNQEGTQVGFGAEKIAESNIGHRLLSMMGWKEGSGVGATPGSAAAVGATIKISKGGLGF</sequence>
<dbReference type="CDD" id="cd02646">
    <property type="entry name" value="R3H_G-patch"/>
    <property type="match status" value="1"/>
</dbReference>
<dbReference type="SUPFAM" id="SSF82708">
    <property type="entry name" value="R3H domain"/>
    <property type="match status" value="1"/>
</dbReference>
<evidence type="ECO:0000256" key="5">
    <source>
        <dbReference type="ARBA" id="ARBA00022490"/>
    </source>
</evidence>
<dbReference type="GO" id="GO:0006397">
    <property type="term" value="P:mRNA processing"/>
    <property type="evidence" value="ECO:0007669"/>
    <property type="project" value="UniProtKB-KW"/>
</dbReference>
<feature type="compositionally biased region" description="Basic residues" evidence="9">
    <location>
        <begin position="250"/>
        <end position="266"/>
    </location>
</feature>
<feature type="region of interest" description="Disordered" evidence="9">
    <location>
        <begin position="1"/>
        <end position="20"/>
    </location>
</feature>
<feature type="region of interest" description="Disordered" evidence="9">
    <location>
        <begin position="223"/>
        <end position="270"/>
    </location>
</feature>
<accession>A0A316W197</accession>
<name>A0A316W197_9BASI</name>
<evidence type="ECO:0000313" key="12">
    <source>
        <dbReference type="EMBL" id="PWN43459.1"/>
    </source>
</evidence>
<dbReference type="SMART" id="SM00393">
    <property type="entry name" value="R3H"/>
    <property type="match status" value="1"/>
</dbReference>
<dbReference type="InterPro" id="IPR001374">
    <property type="entry name" value="R3H_dom"/>
</dbReference>
<dbReference type="OrthoDB" id="21470at2759"/>
<evidence type="ECO:0000256" key="1">
    <source>
        <dbReference type="ARBA" id="ARBA00004123"/>
    </source>
</evidence>
<evidence type="ECO:0000256" key="8">
    <source>
        <dbReference type="ARBA" id="ARBA00023242"/>
    </source>
</evidence>
<feature type="compositionally biased region" description="Acidic residues" evidence="9">
    <location>
        <begin position="110"/>
        <end position="121"/>
    </location>
</feature>
<dbReference type="Pfam" id="PF01424">
    <property type="entry name" value="R3H"/>
    <property type="match status" value="1"/>
</dbReference>
<dbReference type="Pfam" id="PF01585">
    <property type="entry name" value="G-patch"/>
    <property type="match status" value="1"/>
</dbReference>
<dbReference type="InterPro" id="IPR051189">
    <property type="entry name" value="Splicing_assoc_domain"/>
</dbReference>
<dbReference type="AlphaFoldDB" id="A0A316W197"/>
<evidence type="ECO:0000259" key="10">
    <source>
        <dbReference type="PROSITE" id="PS50174"/>
    </source>
</evidence>
<keyword evidence="6" id="KW-0507">mRNA processing</keyword>
<evidence type="ECO:0000313" key="13">
    <source>
        <dbReference type="Proteomes" id="UP000245783"/>
    </source>
</evidence>
<keyword evidence="13" id="KW-1185">Reference proteome</keyword>
<organism evidence="12 13">
    <name type="scientific">Ceraceosorus guamensis</name>
    <dbReference type="NCBI Taxonomy" id="1522189"/>
    <lineage>
        <taxon>Eukaryota</taxon>
        <taxon>Fungi</taxon>
        <taxon>Dikarya</taxon>
        <taxon>Basidiomycota</taxon>
        <taxon>Ustilaginomycotina</taxon>
        <taxon>Exobasidiomycetes</taxon>
        <taxon>Ceraceosorales</taxon>
        <taxon>Ceraceosoraceae</taxon>
        <taxon>Ceraceosorus</taxon>
    </lineage>
</organism>
<feature type="compositionally biased region" description="Acidic residues" evidence="9">
    <location>
        <begin position="30"/>
        <end position="54"/>
    </location>
</feature>
<evidence type="ECO:0000256" key="3">
    <source>
        <dbReference type="ARBA" id="ARBA00010306"/>
    </source>
</evidence>
<dbReference type="PROSITE" id="PS50174">
    <property type="entry name" value="G_PATCH"/>
    <property type="match status" value="1"/>
</dbReference>
<evidence type="ECO:0000256" key="6">
    <source>
        <dbReference type="ARBA" id="ARBA00022664"/>
    </source>
</evidence>
<feature type="domain" description="R3H" evidence="11">
    <location>
        <begin position="302"/>
        <end position="365"/>
    </location>
</feature>
<feature type="region of interest" description="Disordered" evidence="9">
    <location>
        <begin position="26"/>
        <end position="132"/>
    </location>
</feature>
<comment type="similarity">
    <text evidence="3">Belongs to the SQS1 family.</text>
</comment>
<dbReference type="EMBL" id="KZ819369">
    <property type="protein sequence ID" value="PWN43459.1"/>
    <property type="molecule type" value="Genomic_DNA"/>
</dbReference>
<dbReference type="GO" id="GO:0008380">
    <property type="term" value="P:RNA splicing"/>
    <property type="evidence" value="ECO:0007669"/>
    <property type="project" value="UniProtKB-KW"/>
</dbReference>
<evidence type="ECO:0000259" key="11">
    <source>
        <dbReference type="PROSITE" id="PS51061"/>
    </source>
</evidence>
<keyword evidence="7" id="KW-0508">mRNA splicing</keyword>
<dbReference type="GO" id="GO:0005634">
    <property type="term" value="C:nucleus"/>
    <property type="evidence" value="ECO:0007669"/>
    <property type="project" value="UniProtKB-SubCell"/>
</dbReference>
<evidence type="ECO:0000256" key="4">
    <source>
        <dbReference type="ARBA" id="ARBA00018964"/>
    </source>
</evidence>
<dbReference type="InterPro" id="IPR000467">
    <property type="entry name" value="G_patch_dom"/>
</dbReference>
<dbReference type="InParanoid" id="A0A316W197"/>